<gene>
    <name evidence="1" type="ORF">D3875_02715</name>
</gene>
<name>A0A418VFN3_9DEIO</name>
<evidence type="ECO:0000313" key="1">
    <source>
        <dbReference type="EMBL" id="RJF74924.1"/>
    </source>
</evidence>
<organism evidence="1 2">
    <name type="scientific">Deinococcus cavernae</name>
    <dbReference type="NCBI Taxonomy" id="2320857"/>
    <lineage>
        <taxon>Bacteria</taxon>
        <taxon>Thermotogati</taxon>
        <taxon>Deinococcota</taxon>
        <taxon>Deinococci</taxon>
        <taxon>Deinococcales</taxon>
        <taxon>Deinococcaceae</taxon>
        <taxon>Deinococcus</taxon>
    </lineage>
</organism>
<dbReference type="RefSeq" id="WP_119760886.1">
    <property type="nucleotide sequence ID" value="NZ_QYUJ01000008.1"/>
</dbReference>
<comment type="caution">
    <text evidence="1">The sequence shown here is derived from an EMBL/GenBank/DDBJ whole genome shotgun (WGS) entry which is preliminary data.</text>
</comment>
<dbReference type="EMBL" id="QYUJ01000008">
    <property type="protein sequence ID" value="RJF74924.1"/>
    <property type="molecule type" value="Genomic_DNA"/>
</dbReference>
<proteinExistence type="predicted"/>
<sequence length="134" mass="14511">MTTPAILMRQRIEAALTGLLGAYTLPGGEVVPAINLGDPPEGTTVQGLECLIATNPKPITPDMFGIPDLPRAYPVRLVNHDGGPDALQDATNALAQVFWPFWDEPRLQEATADIPEQSTMSLLYDPSQFLEETP</sequence>
<evidence type="ECO:0008006" key="3">
    <source>
        <dbReference type="Google" id="ProtNLM"/>
    </source>
</evidence>
<keyword evidence="2" id="KW-1185">Reference proteome</keyword>
<dbReference type="Proteomes" id="UP000286287">
    <property type="component" value="Unassembled WGS sequence"/>
</dbReference>
<protein>
    <recommendedName>
        <fullName evidence="3">DUF3168 domain-containing protein</fullName>
    </recommendedName>
</protein>
<dbReference type="OrthoDB" id="9940952at2"/>
<evidence type="ECO:0000313" key="2">
    <source>
        <dbReference type="Proteomes" id="UP000286287"/>
    </source>
</evidence>
<accession>A0A418VFN3</accession>
<reference evidence="1 2" key="1">
    <citation type="submission" date="2018-09" db="EMBL/GenBank/DDBJ databases">
        <authorList>
            <person name="Zhu H."/>
        </authorList>
    </citation>
    <scope>NUCLEOTIDE SEQUENCE [LARGE SCALE GENOMIC DNA]</scope>
    <source>
        <strain evidence="1 2">K2S05-167</strain>
    </source>
</reference>
<dbReference type="AlphaFoldDB" id="A0A418VFN3"/>